<organism evidence="3 4">
    <name type="scientific">Glomerella acutata</name>
    <name type="common">Colletotrichum acutatum</name>
    <dbReference type="NCBI Taxonomy" id="27357"/>
    <lineage>
        <taxon>Eukaryota</taxon>
        <taxon>Fungi</taxon>
        <taxon>Dikarya</taxon>
        <taxon>Ascomycota</taxon>
        <taxon>Pezizomycotina</taxon>
        <taxon>Sordariomycetes</taxon>
        <taxon>Hypocreomycetidae</taxon>
        <taxon>Glomerellales</taxon>
        <taxon>Glomerellaceae</taxon>
        <taxon>Colletotrichum</taxon>
        <taxon>Colletotrichum acutatum species complex</taxon>
    </lineage>
</organism>
<comment type="caution">
    <text evidence="3">The sequence shown here is derived from an EMBL/GenBank/DDBJ whole genome shotgun (WGS) entry which is preliminary data.</text>
</comment>
<proteinExistence type="predicted"/>
<keyword evidence="2" id="KW-0472">Membrane</keyword>
<dbReference type="Proteomes" id="UP001244207">
    <property type="component" value="Unassembled WGS sequence"/>
</dbReference>
<dbReference type="EMBL" id="JAHMHS010000097">
    <property type="protein sequence ID" value="KAK1719315.1"/>
    <property type="molecule type" value="Genomic_DNA"/>
</dbReference>
<protein>
    <submittedName>
        <fullName evidence="3">Uncharacterized protein</fullName>
    </submittedName>
</protein>
<evidence type="ECO:0000313" key="3">
    <source>
        <dbReference type="EMBL" id="KAK1719315.1"/>
    </source>
</evidence>
<reference evidence="3" key="1">
    <citation type="submission" date="2021-12" db="EMBL/GenBank/DDBJ databases">
        <title>Comparative genomics, transcriptomics and evolutionary studies reveal genomic signatures of adaptation to plant cell wall in hemibiotrophic fungi.</title>
        <authorList>
            <consortium name="DOE Joint Genome Institute"/>
            <person name="Baroncelli R."/>
            <person name="Diaz J.F."/>
            <person name="Benocci T."/>
            <person name="Peng M."/>
            <person name="Battaglia E."/>
            <person name="Haridas S."/>
            <person name="Andreopoulos W."/>
            <person name="Labutti K."/>
            <person name="Pangilinan J."/>
            <person name="Floch G.L."/>
            <person name="Makela M.R."/>
            <person name="Henrissat B."/>
            <person name="Grigoriev I.V."/>
            <person name="Crouch J.A."/>
            <person name="De Vries R.P."/>
            <person name="Sukno S.A."/>
            <person name="Thon M.R."/>
        </authorList>
    </citation>
    <scope>NUCLEOTIDE SEQUENCE</scope>
    <source>
        <strain evidence="3">CBS 112980</strain>
    </source>
</reference>
<keyword evidence="2" id="KW-0812">Transmembrane</keyword>
<gene>
    <name evidence="3" type="ORF">BDZ83DRAFT_463381</name>
</gene>
<dbReference type="RefSeq" id="XP_060361399.1">
    <property type="nucleotide sequence ID" value="XM_060503248.1"/>
</dbReference>
<feature type="transmembrane region" description="Helical" evidence="2">
    <location>
        <begin position="69"/>
        <end position="86"/>
    </location>
</feature>
<name>A0AAD8UHG8_GLOAC</name>
<evidence type="ECO:0000256" key="2">
    <source>
        <dbReference type="SAM" id="Phobius"/>
    </source>
</evidence>
<accession>A0AAD8UHG8</accession>
<feature type="compositionally biased region" description="Polar residues" evidence="1">
    <location>
        <begin position="1"/>
        <end position="29"/>
    </location>
</feature>
<sequence length="109" mass="12171">MHNSTGPQSSNHNQPIHISSMIPLTSLTHPFSHLTKPQISPHPKTHYNIRPRSGDAQKMKKGNLTPKTITAPLAAFTMACILFAYTRSSIRSARDQATSSRPEPWTQQR</sequence>
<keyword evidence="4" id="KW-1185">Reference proteome</keyword>
<dbReference type="GeneID" id="85387147"/>
<dbReference type="AlphaFoldDB" id="A0AAD8UHG8"/>
<evidence type="ECO:0000313" key="4">
    <source>
        <dbReference type="Proteomes" id="UP001244207"/>
    </source>
</evidence>
<feature type="region of interest" description="Disordered" evidence="1">
    <location>
        <begin position="1"/>
        <end position="63"/>
    </location>
</feature>
<evidence type="ECO:0000256" key="1">
    <source>
        <dbReference type="SAM" id="MobiDB-lite"/>
    </source>
</evidence>
<keyword evidence="2" id="KW-1133">Transmembrane helix</keyword>